<evidence type="ECO:0000313" key="2">
    <source>
        <dbReference type="Proteomes" id="UP001239111"/>
    </source>
</evidence>
<dbReference type="EMBL" id="CM056743">
    <property type="protein sequence ID" value="KAJ8668935.1"/>
    <property type="molecule type" value="Genomic_DNA"/>
</dbReference>
<comment type="caution">
    <text evidence="1">The sequence shown here is derived from an EMBL/GenBank/DDBJ whole genome shotgun (WGS) entry which is preliminary data.</text>
</comment>
<evidence type="ECO:0000313" key="1">
    <source>
        <dbReference type="EMBL" id="KAJ8668935.1"/>
    </source>
</evidence>
<dbReference type="Proteomes" id="UP001239111">
    <property type="component" value="Chromosome 3"/>
</dbReference>
<organism evidence="1 2">
    <name type="scientific">Eretmocerus hayati</name>
    <dbReference type="NCBI Taxonomy" id="131215"/>
    <lineage>
        <taxon>Eukaryota</taxon>
        <taxon>Metazoa</taxon>
        <taxon>Ecdysozoa</taxon>
        <taxon>Arthropoda</taxon>
        <taxon>Hexapoda</taxon>
        <taxon>Insecta</taxon>
        <taxon>Pterygota</taxon>
        <taxon>Neoptera</taxon>
        <taxon>Endopterygota</taxon>
        <taxon>Hymenoptera</taxon>
        <taxon>Apocrita</taxon>
        <taxon>Proctotrupomorpha</taxon>
        <taxon>Chalcidoidea</taxon>
        <taxon>Aphelinidae</taxon>
        <taxon>Aphelininae</taxon>
        <taxon>Eretmocerus</taxon>
    </lineage>
</organism>
<accession>A0ACC2NCS1</accession>
<sequence>MLPRTCLSSVILLWISMIYFVKAEKELKMLHVLSANKFYTPGYNYSSTTFEIPKNLTYKYFLQNAADMPNEIKMQLYSLGVNLRNSYNFFLGSLYTEDIMEMRTTEFAVSMMAAELINAGLWPPEGDQIWNPDLLWQPIPYVYNAANKDAILLGTLCPTFEAETQYILQHNYNLTESHGNILAQINKEGKLNLTNPIEVSLLYLAIQNGIEWKQTIPEWAQKVYSDDNFKNMSLTGYDLLSKSTVQKQLNGGSFLKKILNDSMSLINKNFSSERMINIYSGDERNFAGIMKNLNLPVHELPNAGAALVFELYTENQQNFIKVVYYLGTTPETVPLTLPQCELFCPIEKFQSLLTYVLPKDELSLCNGETEIDGSGDSASALLISNLLIAILSGVVIYSATP</sequence>
<name>A0ACC2NCS1_9HYME</name>
<keyword evidence="2" id="KW-1185">Reference proteome</keyword>
<protein>
    <submittedName>
        <fullName evidence="1">Uncharacterized protein</fullName>
    </submittedName>
</protein>
<reference evidence="1" key="1">
    <citation type="submission" date="2023-04" db="EMBL/GenBank/DDBJ databases">
        <title>A chromosome-level genome assembly of the parasitoid wasp Eretmocerus hayati.</title>
        <authorList>
            <person name="Zhong Y."/>
            <person name="Liu S."/>
            <person name="Liu Y."/>
        </authorList>
    </citation>
    <scope>NUCLEOTIDE SEQUENCE</scope>
    <source>
        <strain evidence="1">ZJU_SS_LIU_2023</strain>
    </source>
</reference>
<gene>
    <name evidence="1" type="ORF">QAD02_000194</name>
</gene>
<proteinExistence type="predicted"/>